<sequence length="152" mass="16504">MAENAVPSLAIGIASSPDGRKKLAQLLDGAGTVVIVSTVDQARQFLDVVAPPPPESSESGLRIDSDRRVLCWLDREVALTPLEHDFLRCLVGAPGRVLTYERLHLEVWGNEHVGRGSDIHSMVRRVRGKLARLGVAATIHAIRGVGIRFSLQ</sequence>
<gene>
    <name evidence="4" type="ORF">SAMN05421748_13547</name>
</gene>
<accession>A0A285KA21</accession>
<evidence type="ECO:0000256" key="1">
    <source>
        <dbReference type="ARBA" id="ARBA00023125"/>
    </source>
</evidence>
<protein>
    <submittedName>
        <fullName evidence="4">Transcriptional regulatory protein, C terminal</fullName>
    </submittedName>
</protein>
<dbReference type="InterPro" id="IPR016032">
    <property type="entry name" value="Sig_transdc_resp-reg_C-effctor"/>
</dbReference>
<dbReference type="AlphaFoldDB" id="A0A285KA21"/>
<dbReference type="GO" id="GO:0003677">
    <property type="term" value="F:DNA binding"/>
    <property type="evidence" value="ECO:0007669"/>
    <property type="project" value="UniProtKB-UniRule"/>
</dbReference>
<dbReference type="CDD" id="cd00383">
    <property type="entry name" value="trans_reg_C"/>
    <property type="match status" value="1"/>
</dbReference>
<dbReference type="Pfam" id="PF00486">
    <property type="entry name" value="Trans_reg_C"/>
    <property type="match status" value="1"/>
</dbReference>
<dbReference type="EMBL" id="OBDY01000035">
    <property type="protein sequence ID" value="SNY69440.1"/>
    <property type="molecule type" value="Genomic_DNA"/>
</dbReference>
<name>A0A285KA21_9ACTN</name>
<dbReference type="SMART" id="SM00862">
    <property type="entry name" value="Trans_reg_C"/>
    <property type="match status" value="1"/>
</dbReference>
<dbReference type="OrthoDB" id="3400141at2"/>
<feature type="domain" description="OmpR/PhoB-type" evidence="3">
    <location>
        <begin position="53"/>
        <end position="151"/>
    </location>
</feature>
<dbReference type="Proteomes" id="UP000219612">
    <property type="component" value="Unassembled WGS sequence"/>
</dbReference>
<feature type="DNA-binding region" description="OmpR/PhoB-type" evidence="2">
    <location>
        <begin position="53"/>
        <end position="151"/>
    </location>
</feature>
<dbReference type="GO" id="GO:0000160">
    <property type="term" value="P:phosphorelay signal transduction system"/>
    <property type="evidence" value="ECO:0007669"/>
    <property type="project" value="InterPro"/>
</dbReference>
<dbReference type="SUPFAM" id="SSF46894">
    <property type="entry name" value="C-terminal effector domain of the bipartite response regulators"/>
    <property type="match status" value="1"/>
</dbReference>
<evidence type="ECO:0000313" key="4">
    <source>
        <dbReference type="EMBL" id="SNY69440.1"/>
    </source>
</evidence>
<dbReference type="InterPro" id="IPR036388">
    <property type="entry name" value="WH-like_DNA-bd_sf"/>
</dbReference>
<dbReference type="InterPro" id="IPR001867">
    <property type="entry name" value="OmpR/PhoB-type_DNA-bd"/>
</dbReference>
<keyword evidence="1 2" id="KW-0238">DNA-binding</keyword>
<evidence type="ECO:0000313" key="5">
    <source>
        <dbReference type="Proteomes" id="UP000219612"/>
    </source>
</evidence>
<reference evidence="5" key="1">
    <citation type="submission" date="2017-09" db="EMBL/GenBank/DDBJ databases">
        <authorList>
            <person name="Varghese N."/>
            <person name="Submissions S."/>
        </authorList>
    </citation>
    <scope>NUCLEOTIDE SEQUENCE [LARGE SCALE GENOMIC DNA]</scope>
    <source>
        <strain evidence="5">CGMCC 4.6857</strain>
    </source>
</reference>
<proteinExistence type="predicted"/>
<keyword evidence="5" id="KW-1185">Reference proteome</keyword>
<organism evidence="4 5">
    <name type="scientific">Paractinoplanes atraurantiacus</name>
    <dbReference type="NCBI Taxonomy" id="1036182"/>
    <lineage>
        <taxon>Bacteria</taxon>
        <taxon>Bacillati</taxon>
        <taxon>Actinomycetota</taxon>
        <taxon>Actinomycetes</taxon>
        <taxon>Micromonosporales</taxon>
        <taxon>Micromonosporaceae</taxon>
        <taxon>Paractinoplanes</taxon>
    </lineage>
</organism>
<dbReference type="Gene3D" id="1.10.10.10">
    <property type="entry name" value="Winged helix-like DNA-binding domain superfamily/Winged helix DNA-binding domain"/>
    <property type="match status" value="1"/>
</dbReference>
<evidence type="ECO:0000256" key="2">
    <source>
        <dbReference type="PROSITE-ProRule" id="PRU01091"/>
    </source>
</evidence>
<dbReference type="GO" id="GO:0006355">
    <property type="term" value="P:regulation of DNA-templated transcription"/>
    <property type="evidence" value="ECO:0007669"/>
    <property type="project" value="InterPro"/>
</dbReference>
<dbReference type="PROSITE" id="PS51755">
    <property type="entry name" value="OMPR_PHOB"/>
    <property type="match status" value="1"/>
</dbReference>
<evidence type="ECO:0000259" key="3">
    <source>
        <dbReference type="PROSITE" id="PS51755"/>
    </source>
</evidence>